<gene>
    <name evidence="3" type="ORF">ERS075579_03126</name>
</gene>
<evidence type="ECO:0000256" key="2">
    <source>
        <dbReference type="SAM" id="SignalP"/>
    </source>
</evidence>
<dbReference type="AlphaFoldDB" id="A0A0U0ZQA6"/>
<protein>
    <recommendedName>
        <fullName evidence="5">PASTA domain-containing protein</fullName>
    </recommendedName>
</protein>
<evidence type="ECO:0000313" key="4">
    <source>
        <dbReference type="Proteomes" id="UP000045782"/>
    </source>
</evidence>
<dbReference type="EMBL" id="CSWP01000006">
    <property type="protein sequence ID" value="CPV59587.1"/>
    <property type="molecule type" value="Genomic_DNA"/>
</dbReference>
<evidence type="ECO:0000313" key="3">
    <source>
        <dbReference type="EMBL" id="CPV59587.1"/>
    </source>
</evidence>
<dbReference type="Proteomes" id="UP000045782">
    <property type="component" value="Unassembled WGS sequence"/>
</dbReference>
<sequence>MKKLLFAGIAAAGLIGASLGSASVALAGPSGSGDANAVINDLKSNGYRVIVSKTGAGDLTKCTVESVTQESPVSNVQPARDVRNNPTTVPTIDRKVAHVALSC</sequence>
<proteinExistence type="predicted"/>
<dbReference type="RefSeq" id="WP_005063330.1">
    <property type="nucleotide sequence ID" value="NZ_AP022621.1"/>
</dbReference>
<evidence type="ECO:0000256" key="1">
    <source>
        <dbReference type="SAM" id="MobiDB-lite"/>
    </source>
</evidence>
<organism evidence="3 4">
    <name type="scientific">Mycobacteroides abscessus</name>
    <dbReference type="NCBI Taxonomy" id="36809"/>
    <lineage>
        <taxon>Bacteria</taxon>
        <taxon>Bacillati</taxon>
        <taxon>Actinomycetota</taxon>
        <taxon>Actinomycetes</taxon>
        <taxon>Mycobacteriales</taxon>
        <taxon>Mycobacteriaceae</taxon>
        <taxon>Mycobacteroides</taxon>
    </lineage>
</organism>
<feature type="signal peptide" evidence="2">
    <location>
        <begin position="1"/>
        <end position="27"/>
    </location>
</feature>
<reference evidence="3 4" key="1">
    <citation type="submission" date="2015-03" db="EMBL/GenBank/DDBJ databases">
        <authorList>
            <person name="Murphy D."/>
        </authorList>
    </citation>
    <scope>NUCLEOTIDE SEQUENCE [LARGE SCALE GENOMIC DNA]</scope>
    <source>
        <strain evidence="3 4">PAP088</strain>
    </source>
</reference>
<feature type="region of interest" description="Disordered" evidence="1">
    <location>
        <begin position="70"/>
        <end position="89"/>
    </location>
</feature>
<keyword evidence="2" id="KW-0732">Signal</keyword>
<feature type="chain" id="PRO_5015047931" description="PASTA domain-containing protein" evidence="2">
    <location>
        <begin position="28"/>
        <end position="103"/>
    </location>
</feature>
<evidence type="ECO:0008006" key="5">
    <source>
        <dbReference type="Google" id="ProtNLM"/>
    </source>
</evidence>
<accession>A0A0U0ZQA6</accession>
<name>A0A0U0ZQA6_9MYCO</name>